<keyword evidence="1" id="KW-1133">Transmembrane helix</keyword>
<keyword evidence="1" id="KW-0472">Membrane</keyword>
<feature type="transmembrane region" description="Helical" evidence="1">
    <location>
        <begin position="128"/>
        <end position="147"/>
    </location>
</feature>
<organism evidence="2 3">
    <name type="scientific">Croceibacterium soli</name>
    <dbReference type="NCBI Taxonomy" id="1739690"/>
    <lineage>
        <taxon>Bacteria</taxon>
        <taxon>Pseudomonadati</taxon>
        <taxon>Pseudomonadota</taxon>
        <taxon>Alphaproteobacteria</taxon>
        <taxon>Sphingomonadales</taxon>
        <taxon>Erythrobacteraceae</taxon>
        <taxon>Croceibacterium</taxon>
    </lineage>
</organism>
<accession>A0A6I4UTU8</accession>
<dbReference type="RefSeq" id="WP_160746080.1">
    <property type="nucleotide sequence ID" value="NZ_WTYK01000003.1"/>
</dbReference>
<dbReference type="AlphaFoldDB" id="A0A6I4UTU8"/>
<dbReference type="GO" id="GO:0016780">
    <property type="term" value="F:phosphotransferase activity, for other substituted phosphate groups"/>
    <property type="evidence" value="ECO:0007669"/>
    <property type="project" value="InterPro"/>
</dbReference>
<keyword evidence="2" id="KW-0808">Transferase</keyword>
<keyword evidence="1" id="KW-0812">Transmembrane</keyword>
<evidence type="ECO:0000313" key="3">
    <source>
        <dbReference type="Proteomes" id="UP000469159"/>
    </source>
</evidence>
<comment type="caution">
    <text evidence="2">The sequence shown here is derived from an EMBL/GenBank/DDBJ whole genome shotgun (WGS) entry which is preliminary data.</text>
</comment>
<dbReference type="GO" id="GO:0016020">
    <property type="term" value="C:membrane"/>
    <property type="evidence" value="ECO:0007669"/>
    <property type="project" value="InterPro"/>
</dbReference>
<name>A0A6I4UTU8_9SPHN</name>
<evidence type="ECO:0000256" key="1">
    <source>
        <dbReference type="SAM" id="Phobius"/>
    </source>
</evidence>
<dbReference type="OrthoDB" id="116551at2"/>
<proteinExistence type="predicted"/>
<gene>
    <name evidence="2" type="ORF">GRI75_06095</name>
</gene>
<evidence type="ECO:0000313" key="2">
    <source>
        <dbReference type="EMBL" id="MXP41214.1"/>
    </source>
</evidence>
<dbReference type="EMBL" id="WTYK01000003">
    <property type="protein sequence ID" value="MXP41214.1"/>
    <property type="molecule type" value="Genomic_DNA"/>
</dbReference>
<sequence>MSHPRAAPTVRRIQQTVLTRGERRLLDWLCRRMPRWTTPDQLTLLALVSAAVVFLAYALSNADRDWLWLAVAGYVGHWFGDSLDGSLARYRAIERPRYGYFIDHSCDGLAILLILAGIGASPFVRVDVALFAVAAYLLLAVHTFLIAKVNGDFPLSHLGAGPTEMRLLLIGLTVTMYFDAPGAKLVPGFSGFDFFVSTCAAIMLAVFLVQTWRTGRELSARDSAGRG</sequence>
<protein>
    <submittedName>
        <fullName evidence="2">CDP-alcohol phosphatidyltransferase family protein</fullName>
    </submittedName>
</protein>
<feature type="transmembrane region" description="Helical" evidence="1">
    <location>
        <begin position="192"/>
        <end position="212"/>
    </location>
</feature>
<dbReference type="Pfam" id="PF01066">
    <property type="entry name" value="CDP-OH_P_transf"/>
    <property type="match status" value="1"/>
</dbReference>
<dbReference type="InterPro" id="IPR000462">
    <property type="entry name" value="CDP-OH_P_trans"/>
</dbReference>
<reference evidence="2 3" key="1">
    <citation type="submission" date="2019-12" db="EMBL/GenBank/DDBJ databases">
        <title>Genomic-based taxomic classification of the family Erythrobacteraceae.</title>
        <authorList>
            <person name="Xu L."/>
        </authorList>
    </citation>
    <scope>NUCLEOTIDE SEQUENCE [LARGE SCALE GENOMIC DNA]</scope>
    <source>
        <strain evidence="2 3">MCCC 1K02066</strain>
    </source>
</reference>
<feature type="transmembrane region" description="Helical" evidence="1">
    <location>
        <begin position="42"/>
        <end position="60"/>
    </location>
</feature>
<dbReference type="GO" id="GO:0008654">
    <property type="term" value="P:phospholipid biosynthetic process"/>
    <property type="evidence" value="ECO:0007669"/>
    <property type="project" value="InterPro"/>
</dbReference>
<dbReference type="InterPro" id="IPR043130">
    <property type="entry name" value="CDP-OH_PTrfase_TM_dom"/>
</dbReference>
<feature type="transmembrane region" description="Helical" evidence="1">
    <location>
        <begin position="100"/>
        <end position="122"/>
    </location>
</feature>
<dbReference type="Gene3D" id="1.20.120.1760">
    <property type="match status" value="1"/>
</dbReference>
<keyword evidence="3" id="KW-1185">Reference proteome</keyword>
<dbReference type="Proteomes" id="UP000469159">
    <property type="component" value="Unassembled WGS sequence"/>
</dbReference>